<gene>
    <name evidence="2" type="ORF">GHT06_010278</name>
</gene>
<dbReference type="AlphaFoldDB" id="A0AAD5LIA4"/>
<proteinExistence type="predicted"/>
<keyword evidence="3" id="KW-1185">Reference proteome</keyword>
<reference evidence="2 3" key="1">
    <citation type="submission" date="2022-05" db="EMBL/GenBank/DDBJ databases">
        <title>A multi-omics perspective on studying reproductive biology in Daphnia sinensis.</title>
        <authorList>
            <person name="Jia J."/>
        </authorList>
    </citation>
    <scope>NUCLEOTIDE SEQUENCE [LARGE SCALE GENOMIC DNA]</scope>
    <source>
        <strain evidence="2 3">WSL</strain>
    </source>
</reference>
<dbReference type="EMBL" id="WJBH02000002">
    <property type="protein sequence ID" value="KAI9562823.1"/>
    <property type="molecule type" value="Genomic_DNA"/>
</dbReference>
<keyword evidence="1" id="KW-1133">Transmembrane helix</keyword>
<evidence type="ECO:0000313" key="3">
    <source>
        <dbReference type="Proteomes" id="UP000820818"/>
    </source>
</evidence>
<evidence type="ECO:0000256" key="1">
    <source>
        <dbReference type="SAM" id="Phobius"/>
    </source>
</evidence>
<keyword evidence="1" id="KW-0472">Membrane</keyword>
<protein>
    <submittedName>
        <fullName evidence="2">Uncharacterized protein</fullName>
    </submittedName>
</protein>
<organism evidence="2 3">
    <name type="scientific">Daphnia sinensis</name>
    <dbReference type="NCBI Taxonomy" id="1820382"/>
    <lineage>
        <taxon>Eukaryota</taxon>
        <taxon>Metazoa</taxon>
        <taxon>Ecdysozoa</taxon>
        <taxon>Arthropoda</taxon>
        <taxon>Crustacea</taxon>
        <taxon>Branchiopoda</taxon>
        <taxon>Diplostraca</taxon>
        <taxon>Cladocera</taxon>
        <taxon>Anomopoda</taxon>
        <taxon>Daphniidae</taxon>
        <taxon>Daphnia</taxon>
        <taxon>Daphnia similis group</taxon>
    </lineage>
</organism>
<sequence length="334" mass="38967">MQYRWKADCPVMNRCRRFRCCPALCLVAVAIIILSCYAIIDQLEIVYIEHRLPKLMKPPAANYSRRINSTCNHRADKRGPHQQVIGYSIYGDLAQINLARRYLKPLAETTQRIPQIFPGWTVRIYHNQTRGSESWRLLHSTFSKENHIDLCNATEVIEDLSLGNIFPMTWRWLPLLDEMVDDFMSRDADSPIIPREEDAVREWFNSNRLFHIMRDHPKHCVSILGGMWGVKLGQNRSRIVKVAERMLKRNHLHEYDYDQTLLTRYVWPIARTNMVAHDSYCCQYFPPSSQPFPNQRKGGAFVGMTGSLLAAENSTVAECPRKCRPTMTSDWRYC</sequence>
<keyword evidence="1" id="KW-0812">Transmembrane</keyword>
<accession>A0AAD5LIA4</accession>
<feature type="transmembrane region" description="Helical" evidence="1">
    <location>
        <begin position="21"/>
        <end position="40"/>
    </location>
</feature>
<evidence type="ECO:0000313" key="2">
    <source>
        <dbReference type="EMBL" id="KAI9562823.1"/>
    </source>
</evidence>
<name>A0AAD5LIA4_9CRUS</name>
<dbReference type="Proteomes" id="UP000820818">
    <property type="component" value="Linkage Group LG2"/>
</dbReference>
<comment type="caution">
    <text evidence="2">The sequence shown here is derived from an EMBL/GenBank/DDBJ whole genome shotgun (WGS) entry which is preliminary data.</text>
</comment>